<keyword evidence="2" id="KW-0812">Transmembrane</keyword>
<reference evidence="3" key="1">
    <citation type="submission" date="2022-11" db="EMBL/GenBank/DDBJ databases">
        <authorList>
            <person name="Morgan W.R."/>
            <person name="Tartar A."/>
        </authorList>
    </citation>
    <scope>NUCLEOTIDE SEQUENCE</scope>
    <source>
        <strain evidence="3">ARSEF 373</strain>
    </source>
</reference>
<feature type="transmembrane region" description="Helical" evidence="2">
    <location>
        <begin position="1299"/>
        <end position="1323"/>
    </location>
</feature>
<comment type="caution">
    <text evidence="3">The sequence shown here is derived from an EMBL/GenBank/DDBJ whole genome shotgun (WGS) entry which is preliminary data.</text>
</comment>
<keyword evidence="4" id="KW-1185">Reference proteome</keyword>
<sequence length="1513" mass="171817">MPVDDIRWTDPPTSSATALRHEPTNDEAVQTCLKEHRAQRSVTLDKDIPWSRIRAIVTLVSYALVLSDVFRAGLGISTFKNYVTVETNTYFYFGPYAYPIVHIPFNNTEDNIDLWGYKFDTTSIAMRSFAKHFNLSSWPTCINYDGDCPSDMLPYPVVFDMLDSLIAAVTKLPIPRVGHSHPKTLSLRMEYNWFDRFHHYLLPQFFAVTWKRTVQALHYPASLLRQYRTSNLCGASKVHPYACDDFWYNYKRVCPPAKAKCVRIGTIWNSLFARMAALRALYPNMEVDLTIFEGSDDVSHSSMSYQGGKSIDLVTLVRVRNCSSADSVIPNAEDMCTTVAVDDYRYEGTLATTDLPQWYSIVATLRVIGQVYIWARLTALFVGTYKTRSAASASQASGILPRVLDTVRTVLSVPSQVIVYGSLFPVGCYATAHLIDSPMVYELVSQKFTTPLGVLSIDMKDFFRTSAIQMRNVWVLGILLHAIVIIWTNRSWSPHRGVLGVPEFLISVMSAATIFSQYRLVTYRNTKVFNVHEFPDSHHRQSIRTFTFPKENSFVSMVLRGQTLDLKNFSCMTVVIIGAAIGFSILLRGFTRTSRFQVCSRSLVPYSAGHLWATHALVISWNGGFAWSMPAPVKNGQVKPISDINTASVSQSVLTTGQRIRNWLRHVLEYETLFVVDESLASLRLQHQMSRPSDRTNEVNSVVYLMNLAAMTDPITWLYLRFFSRARVAFYRCHHTGALLMLPEDAVTGYENNDLGDTKVPDQAIREHRAQRTAIIERDIPWSWIRVLVTLVSYALVLSDVFRAGLGVATFSSYVTVETNTFFYFGPYAYPIVHIPSNNTEDTTDLWSYKFDTTSIATRSFAKYFNLASWPACVNYDGDCPSDTLPFAVAFDMLDSLVTAVARLPTRRVGGSTDRPKTLSLRMQYQWYDRFHNYLLPQFFAVTWKRTVQALHYPPSLLRQFRTSNLCSVSKTRPYVCNDFWYNYKRVCPPSDDSCVNVGTIWKDVSARMAALRTAYPNMEVDLTIIEGTDDNPRSSISHQATKSIDLITLMRVRNCSNVDVSAVEPDDMCTTVAVDDYRYEGALVTTDLPQWYCIVAKLRFVGQFYMWVRLLALFVGIYKARSTEPSFKSSGVLRRLFGTVRAVLTVPSKVIVYGSLFPVACYVTAHLIDSPMVYELVSEQFTTPLGVLRIDMNEFFYISAIQMRNVWVLGLLVHAITIVWTHRSWSPDRGVLGMPKFLVSAMSAATIFSQYRLKSYRNTKVLSVHEFTESHARQAIRTFTYGSCSVLSTVIGGQTLDFKNFLCLTLVIIGATIVLSILLRVFSKTRRFQIFSRSIVPYSAGRLWFTNALVVSWNGGYTFRVPSNRVTPFFDDGIDSVSQIVLVTKKPIWQRFLAWLRRVCQNETPLVVDESLESLTLQRQMSYESERTNHVSSVVYLMNLAAMTDPITWLYLHFFSRVRVAFYRCHRTDMLLMLPEDVVKGAGNNGLGWEDVTLVATVPVHNLAWSDLVHCG</sequence>
<evidence type="ECO:0000256" key="2">
    <source>
        <dbReference type="SAM" id="Phobius"/>
    </source>
</evidence>
<accession>A0AAV2YGL9</accession>
<keyword evidence="2" id="KW-1133">Transmembrane helix</keyword>
<dbReference type="Proteomes" id="UP001146120">
    <property type="component" value="Unassembled WGS sequence"/>
</dbReference>
<name>A0AAV2YGL9_9STRA</name>
<evidence type="ECO:0000313" key="3">
    <source>
        <dbReference type="EMBL" id="DAZ92543.1"/>
    </source>
</evidence>
<evidence type="ECO:0000313" key="4">
    <source>
        <dbReference type="Proteomes" id="UP001146120"/>
    </source>
</evidence>
<reference evidence="3" key="2">
    <citation type="journal article" date="2023" name="Microbiol Resour">
        <title>Decontamination and Annotation of the Draft Genome Sequence of the Oomycete Lagenidium giganteum ARSEF 373.</title>
        <authorList>
            <person name="Morgan W.R."/>
            <person name="Tartar A."/>
        </authorList>
    </citation>
    <scope>NUCLEOTIDE SEQUENCE</scope>
    <source>
        <strain evidence="3">ARSEF 373</strain>
    </source>
</reference>
<protein>
    <submittedName>
        <fullName evidence="3">Uncharacterized protein</fullName>
    </submittedName>
</protein>
<dbReference type="EMBL" id="DAKRPA010000435">
    <property type="protein sequence ID" value="DAZ92543.1"/>
    <property type="molecule type" value="Genomic_DNA"/>
</dbReference>
<keyword evidence="2" id="KW-0472">Membrane</keyword>
<organism evidence="3 4">
    <name type="scientific">Lagenidium giganteum</name>
    <dbReference type="NCBI Taxonomy" id="4803"/>
    <lineage>
        <taxon>Eukaryota</taxon>
        <taxon>Sar</taxon>
        <taxon>Stramenopiles</taxon>
        <taxon>Oomycota</taxon>
        <taxon>Peronosporomycetes</taxon>
        <taxon>Pythiales</taxon>
        <taxon>Pythiaceae</taxon>
    </lineage>
</organism>
<feature type="region of interest" description="Disordered" evidence="1">
    <location>
        <begin position="1"/>
        <end position="22"/>
    </location>
</feature>
<feature type="transmembrane region" description="Helical" evidence="2">
    <location>
        <begin position="569"/>
        <end position="590"/>
    </location>
</feature>
<feature type="transmembrane region" description="Helical" evidence="2">
    <location>
        <begin position="473"/>
        <end position="492"/>
    </location>
</feature>
<proteinExistence type="predicted"/>
<evidence type="ECO:0000256" key="1">
    <source>
        <dbReference type="SAM" id="MobiDB-lite"/>
    </source>
</evidence>
<feature type="transmembrane region" description="Helical" evidence="2">
    <location>
        <begin position="504"/>
        <end position="521"/>
    </location>
</feature>
<gene>
    <name evidence="3" type="ORF">N0F65_012773</name>
</gene>